<keyword evidence="5" id="KW-0677">Repeat</keyword>
<dbReference type="FunFam" id="2.60.40.150:FF:000093">
    <property type="entry name" value="Extended synaptotagmin 3"/>
    <property type="match status" value="1"/>
</dbReference>
<evidence type="ECO:0000256" key="2">
    <source>
        <dbReference type="ARBA" id="ARBA00022448"/>
    </source>
</evidence>
<dbReference type="PROSITE" id="PS51847">
    <property type="entry name" value="SMP"/>
    <property type="match status" value="1"/>
</dbReference>
<dbReference type="SUPFAM" id="SSF49562">
    <property type="entry name" value="C2 domain (Calcium/lipid-binding domain, CaLB)"/>
    <property type="match status" value="3"/>
</dbReference>
<keyword evidence="3 12" id="KW-0812">Transmembrane</keyword>
<dbReference type="InterPro" id="IPR037749">
    <property type="entry name" value="Ext_Synaptotagmin_C2B"/>
</dbReference>
<dbReference type="CDD" id="cd21670">
    <property type="entry name" value="SMP_ESyt"/>
    <property type="match status" value="1"/>
</dbReference>
<keyword evidence="8" id="KW-0445">Lipid transport</keyword>
<gene>
    <name evidence="15" type="ORF">QYM36_006465</name>
</gene>
<evidence type="ECO:0000256" key="6">
    <source>
        <dbReference type="ARBA" id="ARBA00022837"/>
    </source>
</evidence>
<dbReference type="GO" id="GO:0061817">
    <property type="term" value="P:endoplasmic reticulum-plasma membrane tethering"/>
    <property type="evidence" value="ECO:0007669"/>
    <property type="project" value="InterPro"/>
</dbReference>
<dbReference type="FunFam" id="2.60.40.150:FF:000155">
    <property type="entry name" value="extended synaptotagmin-2 isoform X1"/>
    <property type="match status" value="1"/>
</dbReference>
<dbReference type="GO" id="GO:0008429">
    <property type="term" value="F:phosphatidylethanolamine binding"/>
    <property type="evidence" value="ECO:0007669"/>
    <property type="project" value="TreeGrafter"/>
</dbReference>
<feature type="domain" description="C2" evidence="13">
    <location>
        <begin position="719"/>
        <end position="842"/>
    </location>
</feature>
<evidence type="ECO:0000256" key="12">
    <source>
        <dbReference type="SAM" id="Phobius"/>
    </source>
</evidence>
<dbReference type="Pfam" id="PF00168">
    <property type="entry name" value="C2"/>
    <property type="match status" value="3"/>
</dbReference>
<comment type="subcellular location">
    <subcellularLocation>
        <location evidence="1">Membrane</location>
    </subcellularLocation>
</comment>
<evidence type="ECO:0000256" key="3">
    <source>
        <dbReference type="ARBA" id="ARBA00022692"/>
    </source>
</evidence>
<proteinExistence type="predicted"/>
<reference evidence="15" key="1">
    <citation type="submission" date="2023-07" db="EMBL/GenBank/DDBJ databases">
        <title>Chromosome-level genome assembly of Artemia franciscana.</title>
        <authorList>
            <person name="Jo E."/>
        </authorList>
    </citation>
    <scope>NUCLEOTIDE SEQUENCE</scope>
    <source>
        <tissue evidence="15">Whole body</tissue>
    </source>
</reference>
<dbReference type="GO" id="GO:0005509">
    <property type="term" value="F:calcium ion binding"/>
    <property type="evidence" value="ECO:0007669"/>
    <property type="project" value="TreeGrafter"/>
</dbReference>
<dbReference type="InterPro" id="IPR051634">
    <property type="entry name" value="Extended_Synaptotagmin"/>
</dbReference>
<dbReference type="InterPro" id="IPR039010">
    <property type="entry name" value="Synaptotagmin_SMP"/>
</dbReference>
<dbReference type="InterPro" id="IPR000008">
    <property type="entry name" value="C2_dom"/>
</dbReference>
<dbReference type="InterPro" id="IPR035892">
    <property type="entry name" value="C2_domain_sf"/>
</dbReference>
<dbReference type="CDD" id="cd04030">
    <property type="entry name" value="C2C_KIAA1228"/>
    <property type="match status" value="1"/>
</dbReference>
<evidence type="ECO:0000256" key="7">
    <source>
        <dbReference type="ARBA" id="ARBA00022989"/>
    </source>
</evidence>
<accession>A0AA88HWQ4</accession>
<name>A0AA88HWQ4_ARTSF</name>
<evidence type="ECO:0000313" key="16">
    <source>
        <dbReference type="Proteomes" id="UP001187531"/>
    </source>
</evidence>
<evidence type="ECO:0000259" key="13">
    <source>
        <dbReference type="PROSITE" id="PS50004"/>
    </source>
</evidence>
<dbReference type="GO" id="GO:0005789">
    <property type="term" value="C:endoplasmic reticulum membrane"/>
    <property type="evidence" value="ECO:0007669"/>
    <property type="project" value="TreeGrafter"/>
</dbReference>
<dbReference type="SMART" id="SM00239">
    <property type="entry name" value="C2"/>
    <property type="match status" value="3"/>
</dbReference>
<evidence type="ECO:0000256" key="9">
    <source>
        <dbReference type="ARBA" id="ARBA00023121"/>
    </source>
</evidence>
<dbReference type="GO" id="GO:0035091">
    <property type="term" value="F:phosphatidylinositol binding"/>
    <property type="evidence" value="ECO:0007669"/>
    <property type="project" value="TreeGrafter"/>
</dbReference>
<evidence type="ECO:0000256" key="10">
    <source>
        <dbReference type="ARBA" id="ARBA00023136"/>
    </source>
</evidence>
<dbReference type="PANTHER" id="PTHR45761:SF1">
    <property type="entry name" value="EXTENDED SYNAPTOTAGMIN-LIKE PROTEIN 2, ISOFORM C"/>
    <property type="match status" value="1"/>
</dbReference>
<evidence type="ECO:0000256" key="1">
    <source>
        <dbReference type="ARBA" id="ARBA00004370"/>
    </source>
</evidence>
<keyword evidence="2" id="KW-0813">Transport</keyword>
<feature type="domain" description="C2" evidence="13">
    <location>
        <begin position="293"/>
        <end position="414"/>
    </location>
</feature>
<keyword evidence="4" id="KW-0479">Metal-binding</keyword>
<dbReference type="GO" id="GO:0006869">
    <property type="term" value="P:lipid transport"/>
    <property type="evidence" value="ECO:0007669"/>
    <property type="project" value="UniProtKB-KW"/>
</dbReference>
<feature type="transmembrane region" description="Helical" evidence="12">
    <location>
        <begin position="46"/>
        <end position="71"/>
    </location>
</feature>
<feature type="region of interest" description="Disordered" evidence="11">
    <location>
        <begin position="1"/>
        <end position="32"/>
    </location>
</feature>
<feature type="compositionally biased region" description="Polar residues" evidence="11">
    <location>
        <begin position="1"/>
        <end position="12"/>
    </location>
</feature>
<feature type="domain" description="C2" evidence="13">
    <location>
        <begin position="436"/>
        <end position="559"/>
    </location>
</feature>
<dbReference type="EMBL" id="JAVRJZ010000010">
    <property type="protein sequence ID" value="KAK2717694.1"/>
    <property type="molecule type" value="Genomic_DNA"/>
</dbReference>
<comment type="caution">
    <text evidence="15">The sequence shown here is derived from an EMBL/GenBank/DDBJ whole genome shotgun (WGS) entry which is preliminary data.</text>
</comment>
<evidence type="ECO:0000256" key="11">
    <source>
        <dbReference type="SAM" id="MobiDB-lite"/>
    </source>
</evidence>
<sequence length="849" mass="94299">MAASNGDASQVQEVKDEEPSQPPTPSSQTVSTGSLKSIMKRFLQHFPLLLGLYMAGYFRMSLVWIVGAAGLTAVREQWRKERDFRMNSARLANFIDESDIIKARVVDLPSWVFFPDYERAEWVNRILKSVWPNVSKFIEKIVEESIEPSVREALNAYKLTGFRFEKIRLGSIPLRIGGVKVYDRNVSRNEIIMDMDLCYAGDCDFRFVVKGMRAGIKDFQIKGLMRCIMKPLVDASPFVGGLQLFFLNNPDIDFNLLGVADVFDMPGLADIMRKIISDQVGAMMVLPNKITVQMHESVKADTLKMHEPAGVLRVRLIEAKDLMKMDVGMLGRGKSDPYAVINVGSQEFRTKTITNTVNPKWDFVCEYKVYGTGGQHLTVALFDEDDVSQTDDFLGRATVDIHSLVKAGKKELWAKLEDVQKGAIHLELTWFALSKDPLRLKDHTHDTISVGLSTGVVSVFIDACKMLPYAKGSTSPPEAYAIISVGNRTAQTNIQQRSCDPVFEQAFSFLVCNPESDDLYIKVMDQKTNTEIGRAKIVLVSLLNERDLTLSRQPLPLKNSGPDSKVVISVQLRIMVQGTIGDEPPPTPLSTTPAVKPIVTPSVTPVAKVAPVPLPEPLKLEPAPVITPKETAEVAAVKPQETLTGPAETPAPVEEKKKDYFSEVADDKDQKKGTGIAGLISAASSAAAPVMPPVVNISSLPTERSTPSLRRRQVQHEGHCGRVQLTLRYSTSRQKFIVVVHQAEKLPIPDPTDLPDPYVKLYLLPDKKESGKRKTEAIVDTNNPHYDESFEFNVSYAELPTRTLEVSVLSKKQSFFSKTPLIGFTKLDLSVFDWQNSVTDWFDLGPGSD</sequence>
<evidence type="ECO:0000256" key="5">
    <source>
        <dbReference type="ARBA" id="ARBA00022737"/>
    </source>
</evidence>
<protein>
    <submittedName>
        <fullName evidence="15">Uncharacterized protein</fullName>
    </submittedName>
</protein>
<evidence type="ECO:0000256" key="4">
    <source>
        <dbReference type="ARBA" id="ARBA00022723"/>
    </source>
</evidence>
<dbReference type="PROSITE" id="PS50004">
    <property type="entry name" value="C2"/>
    <property type="match status" value="3"/>
</dbReference>
<keyword evidence="9" id="KW-0446">Lipid-binding</keyword>
<keyword evidence="16" id="KW-1185">Reference proteome</keyword>
<dbReference type="InterPro" id="IPR037752">
    <property type="entry name" value="C2C_KIAA1228"/>
</dbReference>
<evidence type="ECO:0000259" key="14">
    <source>
        <dbReference type="PROSITE" id="PS51847"/>
    </source>
</evidence>
<dbReference type="PANTHER" id="PTHR45761">
    <property type="entry name" value="EXTENDED SYNAPTOTAGMIN-LIKE PROTEIN 2, ISOFORM C"/>
    <property type="match status" value="1"/>
</dbReference>
<dbReference type="Gene3D" id="2.60.40.150">
    <property type="entry name" value="C2 domain"/>
    <property type="match status" value="3"/>
</dbReference>
<keyword evidence="10 12" id="KW-0472">Membrane</keyword>
<dbReference type="GO" id="GO:0005544">
    <property type="term" value="F:calcium-dependent phospholipid binding"/>
    <property type="evidence" value="ECO:0007669"/>
    <property type="project" value="TreeGrafter"/>
</dbReference>
<evidence type="ECO:0000313" key="15">
    <source>
        <dbReference type="EMBL" id="KAK2717694.1"/>
    </source>
</evidence>
<dbReference type="Proteomes" id="UP001187531">
    <property type="component" value="Unassembled WGS sequence"/>
</dbReference>
<keyword evidence="7 12" id="KW-1133">Transmembrane helix</keyword>
<evidence type="ECO:0000256" key="8">
    <source>
        <dbReference type="ARBA" id="ARBA00023055"/>
    </source>
</evidence>
<dbReference type="CDD" id="cd04050">
    <property type="entry name" value="C2B_Synaptotagmin-like"/>
    <property type="match status" value="1"/>
</dbReference>
<dbReference type="Pfam" id="PF17047">
    <property type="entry name" value="SMP_LBD"/>
    <property type="match status" value="1"/>
</dbReference>
<feature type="domain" description="SMP-LTD" evidence="14">
    <location>
        <begin position="116"/>
        <end position="295"/>
    </location>
</feature>
<dbReference type="InterPro" id="IPR031468">
    <property type="entry name" value="SMP_LBD"/>
</dbReference>
<dbReference type="GO" id="GO:0031210">
    <property type="term" value="F:phosphatidylcholine binding"/>
    <property type="evidence" value="ECO:0007669"/>
    <property type="project" value="TreeGrafter"/>
</dbReference>
<dbReference type="AlphaFoldDB" id="A0AA88HWQ4"/>
<keyword evidence="6" id="KW-0106">Calcium</keyword>
<organism evidence="15 16">
    <name type="scientific">Artemia franciscana</name>
    <name type="common">Brine shrimp</name>
    <name type="synonym">Artemia sanfranciscana</name>
    <dbReference type="NCBI Taxonomy" id="6661"/>
    <lineage>
        <taxon>Eukaryota</taxon>
        <taxon>Metazoa</taxon>
        <taxon>Ecdysozoa</taxon>
        <taxon>Arthropoda</taxon>
        <taxon>Crustacea</taxon>
        <taxon>Branchiopoda</taxon>
        <taxon>Anostraca</taxon>
        <taxon>Artemiidae</taxon>
        <taxon>Artemia</taxon>
    </lineage>
</organism>